<dbReference type="RefSeq" id="WP_150031357.1">
    <property type="nucleotide sequence ID" value="NZ_VWSH01000001.1"/>
</dbReference>
<dbReference type="CDD" id="cd00306">
    <property type="entry name" value="Peptidases_S8_S53"/>
    <property type="match status" value="1"/>
</dbReference>
<dbReference type="PANTHER" id="PTHR43399:SF4">
    <property type="entry name" value="CELL WALL-ASSOCIATED PROTEASE"/>
    <property type="match status" value="1"/>
</dbReference>
<dbReference type="PROSITE" id="PS00137">
    <property type="entry name" value="SUBTILASE_HIS"/>
    <property type="match status" value="1"/>
</dbReference>
<dbReference type="EMBL" id="VWSH01000001">
    <property type="protein sequence ID" value="KAA5536780.1"/>
    <property type="molecule type" value="Genomic_DNA"/>
</dbReference>
<evidence type="ECO:0000256" key="4">
    <source>
        <dbReference type="ARBA" id="ARBA00022825"/>
    </source>
</evidence>
<evidence type="ECO:0000256" key="1">
    <source>
        <dbReference type="ARBA" id="ARBA00011073"/>
    </source>
</evidence>
<dbReference type="PROSITE" id="PS51892">
    <property type="entry name" value="SUBTILASE"/>
    <property type="match status" value="1"/>
</dbReference>
<feature type="active site" description="Charge relay system" evidence="5">
    <location>
        <position position="157"/>
    </location>
</feature>
<feature type="active site" description="Charge relay system" evidence="5">
    <location>
        <position position="125"/>
    </location>
</feature>
<dbReference type="InterPro" id="IPR051048">
    <property type="entry name" value="Peptidase_S8/S53_subtilisin"/>
</dbReference>
<protein>
    <submittedName>
        <fullName evidence="7">S8/S53 family peptidase</fullName>
    </submittedName>
</protein>
<evidence type="ECO:0000256" key="5">
    <source>
        <dbReference type="PROSITE-ProRule" id="PRU01240"/>
    </source>
</evidence>
<evidence type="ECO:0000256" key="2">
    <source>
        <dbReference type="ARBA" id="ARBA00022670"/>
    </source>
</evidence>
<evidence type="ECO:0000313" key="8">
    <source>
        <dbReference type="Proteomes" id="UP000323632"/>
    </source>
</evidence>
<keyword evidence="3 5" id="KW-0378">Hydrolase</keyword>
<keyword evidence="8" id="KW-1185">Reference proteome</keyword>
<evidence type="ECO:0000259" key="6">
    <source>
        <dbReference type="Pfam" id="PF00082"/>
    </source>
</evidence>
<proteinExistence type="inferred from homology"/>
<dbReference type="InterPro" id="IPR036852">
    <property type="entry name" value="Peptidase_S8/S53_dom_sf"/>
</dbReference>
<keyword evidence="4 5" id="KW-0720">Serine protease</keyword>
<dbReference type="SUPFAM" id="SSF52743">
    <property type="entry name" value="Subtilisin-like"/>
    <property type="match status" value="1"/>
</dbReference>
<accession>A0A5M6CQV6</accession>
<dbReference type="PRINTS" id="PR00723">
    <property type="entry name" value="SUBTILISIN"/>
</dbReference>
<dbReference type="InterPro" id="IPR022398">
    <property type="entry name" value="Peptidase_S8_His-AS"/>
</dbReference>
<dbReference type="PANTHER" id="PTHR43399">
    <property type="entry name" value="SUBTILISIN-RELATED"/>
    <property type="match status" value="1"/>
</dbReference>
<dbReference type="Gene3D" id="3.40.50.200">
    <property type="entry name" value="Peptidase S8/S53 domain"/>
    <property type="match status" value="1"/>
</dbReference>
<keyword evidence="2 5" id="KW-0645">Protease</keyword>
<sequence length="384" mass="41647">MKAVVSKYLNVRSGEPKVLPDNNIGNKFFKPGETIDIADKLEGETYKGNNIWYKLSDGTFVWSGGVDSSIEVAAVIPPISSKTSSFIEGKMSWAHDSIINKGFGIVDAWNKLGTRGDGAAIAVFDTGITSNRADFMNIKMTGFRQVPHWSAIDGDGHGTNCASMAAATGSSLLFGVAPEADLYVYKCFGNTIDQDITDFKTGLQDLNNRNLPFDILSVSFSNPDYDSEAADTITQLAQKYIILAAVDHTMNAALINNKQFPASLPNVMAVCAEDQLHNLLPASFITNNTVWIFPGDKLKCLDPLGSVMTNGQSSIATPFAAGVIALIISFMRKSGKDVLPATYTRIIQFLKDNSDSVNDPTGNNIQYLRPNINRILANINNLKN</sequence>
<dbReference type="InterPro" id="IPR015500">
    <property type="entry name" value="Peptidase_S8_subtilisin-rel"/>
</dbReference>
<evidence type="ECO:0000313" key="7">
    <source>
        <dbReference type="EMBL" id="KAA5536780.1"/>
    </source>
</evidence>
<gene>
    <name evidence="7" type="ORF">F0919_03670</name>
</gene>
<organism evidence="7 8">
    <name type="scientific">Taibaiella lutea</name>
    <dbReference type="NCBI Taxonomy" id="2608001"/>
    <lineage>
        <taxon>Bacteria</taxon>
        <taxon>Pseudomonadati</taxon>
        <taxon>Bacteroidota</taxon>
        <taxon>Chitinophagia</taxon>
        <taxon>Chitinophagales</taxon>
        <taxon>Chitinophagaceae</taxon>
        <taxon>Taibaiella</taxon>
    </lineage>
</organism>
<dbReference type="Pfam" id="PF00082">
    <property type="entry name" value="Peptidase_S8"/>
    <property type="match status" value="1"/>
</dbReference>
<comment type="caution">
    <text evidence="7">The sequence shown here is derived from an EMBL/GenBank/DDBJ whole genome shotgun (WGS) entry which is preliminary data.</text>
</comment>
<dbReference type="GO" id="GO:0004252">
    <property type="term" value="F:serine-type endopeptidase activity"/>
    <property type="evidence" value="ECO:0007669"/>
    <property type="project" value="UniProtKB-UniRule"/>
</dbReference>
<feature type="active site" description="Charge relay system" evidence="5">
    <location>
        <position position="314"/>
    </location>
</feature>
<feature type="domain" description="Peptidase S8/S53" evidence="6">
    <location>
        <begin position="116"/>
        <end position="333"/>
    </location>
</feature>
<dbReference type="GO" id="GO:0006508">
    <property type="term" value="P:proteolysis"/>
    <property type="evidence" value="ECO:0007669"/>
    <property type="project" value="UniProtKB-KW"/>
</dbReference>
<dbReference type="AlphaFoldDB" id="A0A5M6CQV6"/>
<name>A0A5M6CQV6_9BACT</name>
<comment type="similarity">
    <text evidence="1 5">Belongs to the peptidase S8 family.</text>
</comment>
<dbReference type="Proteomes" id="UP000323632">
    <property type="component" value="Unassembled WGS sequence"/>
</dbReference>
<dbReference type="InterPro" id="IPR000209">
    <property type="entry name" value="Peptidase_S8/S53_dom"/>
</dbReference>
<reference evidence="7 8" key="1">
    <citation type="submission" date="2019-09" db="EMBL/GenBank/DDBJ databases">
        <title>Genome sequence and assembly of Taibaiella sp.</title>
        <authorList>
            <person name="Chhetri G."/>
        </authorList>
    </citation>
    <scope>NUCLEOTIDE SEQUENCE [LARGE SCALE GENOMIC DNA]</scope>
    <source>
        <strain evidence="7 8">KVB11</strain>
    </source>
</reference>
<evidence type="ECO:0000256" key="3">
    <source>
        <dbReference type="ARBA" id="ARBA00022801"/>
    </source>
</evidence>